<evidence type="ECO:0000256" key="2">
    <source>
        <dbReference type="RuleBase" id="RU003707"/>
    </source>
</evidence>
<dbReference type="SUPFAM" id="SSF52096">
    <property type="entry name" value="ClpP/crotonase"/>
    <property type="match status" value="1"/>
</dbReference>
<organism evidence="3 4">
    <name type="scientific">Erythrobacter mangrovi</name>
    <dbReference type="NCBI Taxonomy" id="2739433"/>
    <lineage>
        <taxon>Bacteria</taxon>
        <taxon>Pseudomonadati</taxon>
        <taxon>Pseudomonadota</taxon>
        <taxon>Alphaproteobacteria</taxon>
        <taxon>Sphingomonadales</taxon>
        <taxon>Erythrobacteraceae</taxon>
        <taxon>Erythrobacter/Porphyrobacter group</taxon>
        <taxon>Erythrobacter</taxon>
    </lineage>
</organism>
<dbReference type="Proteomes" id="UP000504693">
    <property type="component" value="Chromosome"/>
</dbReference>
<proteinExistence type="inferred from homology"/>
<dbReference type="InterPro" id="IPR018376">
    <property type="entry name" value="Enoyl-CoA_hyd/isom_CS"/>
</dbReference>
<dbReference type="Gene3D" id="3.90.226.10">
    <property type="entry name" value="2-enoyl-CoA Hydratase, Chain A, domain 1"/>
    <property type="match status" value="1"/>
</dbReference>
<comment type="similarity">
    <text evidence="1 2">Belongs to the enoyl-CoA hydratase/isomerase family.</text>
</comment>
<dbReference type="GO" id="GO:0016853">
    <property type="term" value="F:isomerase activity"/>
    <property type="evidence" value="ECO:0007669"/>
    <property type="project" value="UniProtKB-KW"/>
</dbReference>
<sequence length="266" mass="27529">MTGTVSALDDSGVRLLTISNPPRGYLNAALSEEILEHLRAALAEDAVRAIVFTGGVPGVFIRHYDVGEIVAVGEAMRSAPSGEAAPRSATPIYALADLLLDNPKPTIAAINGICMGGGCEFALACDMRIAATGGYTIGLPETRLGIIPGLGGMQMLARKVGLARATEMVMRGRVVGPDEAQRIGLVDFIAEDAVAAAVEIARDLATLSPVAVATVKGMAARIASGETLQEGIAATAGDFAHTLTADDEAMARMRRFLAEGENILSQ</sequence>
<dbReference type="CDD" id="cd06558">
    <property type="entry name" value="crotonase-like"/>
    <property type="match status" value="1"/>
</dbReference>
<dbReference type="GO" id="GO:0006635">
    <property type="term" value="P:fatty acid beta-oxidation"/>
    <property type="evidence" value="ECO:0007669"/>
    <property type="project" value="TreeGrafter"/>
</dbReference>
<reference evidence="3 4" key="1">
    <citation type="submission" date="2020-05" db="EMBL/GenBank/DDBJ databases">
        <title>Erythrobacter mangrovi sp. nov., isolated from rhizosphere soil of mangrove plant (Kandelia candel).</title>
        <authorList>
            <person name="Ye Y.H."/>
        </authorList>
    </citation>
    <scope>NUCLEOTIDE SEQUENCE [LARGE SCALE GENOMIC DNA]</scope>
    <source>
        <strain evidence="3 4">EB310</strain>
    </source>
</reference>
<keyword evidence="4" id="KW-1185">Reference proteome</keyword>
<accession>A0A7D3XHY6</accession>
<name>A0A7D3XHY6_9SPHN</name>
<dbReference type="AlphaFoldDB" id="A0A7D3XHY6"/>
<evidence type="ECO:0000313" key="3">
    <source>
        <dbReference type="EMBL" id="QKG71478.1"/>
    </source>
</evidence>
<dbReference type="InterPro" id="IPR001753">
    <property type="entry name" value="Enoyl-CoA_hydra/iso"/>
</dbReference>
<protein>
    <submittedName>
        <fullName evidence="3">Enoyl-CoA hydratase/isomerase family protein</fullName>
    </submittedName>
</protein>
<dbReference type="RefSeq" id="WP_173214434.1">
    <property type="nucleotide sequence ID" value="NZ_CP053921.1"/>
</dbReference>
<gene>
    <name evidence="3" type="ORF">HQR01_08945</name>
</gene>
<keyword evidence="3" id="KW-0413">Isomerase</keyword>
<dbReference type="KEGG" id="emv:HQR01_08945"/>
<dbReference type="InterPro" id="IPR029045">
    <property type="entry name" value="ClpP/crotonase-like_dom_sf"/>
</dbReference>
<dbReference type="PANTHER" id="PTHR11941:SF54">
    <property type="entry name" value="ENOYL-COA HYDRATASE, MITOCHONDRIAL"/>
    <property type="match status" value="1"/>
</dbReference>
<dbReference type="PANTHER" id="PTHR11941">
    <property type="entry name" value="ENOYL-COA HYDRATASE-RELATED"/>
    <property type="match status" value="1"/>
</dbReference>
<evidence type="ECO:0000256" key="1">
    <source>
        <dbReference type="ARBA" id="ARBA00005254"/>
    </source>
</evidence>
<dbReference type="PROSITE" id="PS00166">
    <property type="entry name" value="ENOYL_COA_HYDRATASE"/>
    <property type="match status" value="1"/>
</dbReference>
<dbReference type="Pfam" id="PF00378">
    <property type="entry name" value="ECH_1"/>
    <property type="match status" value="1"/>
</dbReference>
<dbReference type="EMBL" id="CP053921">
    <property type="protein sequence ID" value="QKG71478.1"/>
    <property type="molecule type" value="Genomic_DNA"/>
</dbReference>
<evidence type="ECO:0000313" key="4">
    <source>
        <dbReference type="Proteomes" id="UP000504693"/>
    </source>
</evidence>